<keyword evidence="4" id="KW-1185">Reference proteome</keyword>
<name>A0A839AKZ6_9HYPH</name>
<dbReference type="AlphaFoldDB" id="A0A839AKZ6"/>
<feature type="compositionally biased region" description="Basic and acidic residues" evidence="1">
    <location>
        <begin position="98"/>
        <end position="110"/>
    </location>
</feature>
<evidence type="ECO:0000256" key="1">
    <source>
        <dbReference type="SAM" id="MobiDB-lite"/>
    </source>
</evidence>
<proteinExistence type="predicted"/>
<evidence type="ECO:0000313" key="3">
    <source>
        <dbReference type="EMBL" id="MBA5779542.1"/>
    </source>
</evidence>
<keyword evidence="2" id="KW-0472">Membrane</keyword>
<reference evidence="3 4" key="1">
    <citation type="submission" date="2020-07" db="EMBL/GenBank/DDBJ databases">
        <title>Stappia sp., F7233, whole genome shotgun sequencing project.</title>
        <authorList>
            <person name="Jiang S."/>
            <person name="Liu Z.W."/>
            <person name="Du Z.J."/>
        </authorList>
    </citation>
    <scope>NUCLEOTIDE SEQUENCE [LARGE SCALE GENOMIC DNA]</scope>
    <source>
        <strain evidence="3 4">F7233</strain>
    </source>
</reference>
<dbReference type="EMBL" id="JACFXV010000070">
    <property type="protein sequence ID" value="MBA5779542.1"/>
    <property type="molecule type" value="Genomic_DNA"/>
</dbReference>
<accession>A0A839AKZ6</accession>
<sequence length="119" mass="12308">MTGLLALGRWLLATEAGRFILLLAVAAAVILTINNRAYDRGHAAATAEARQATERAIHDLATAADKARFLRRLCVDGGGVWDFAAGRCGPADAGALGKGDRRDVPDRRAGSDPGGPGGD</sequence>
<evidence type="ECO:0000313" key="4">
    <source>
        <dbReference type="Proteomes" id="UP000541109"/>
    </source>
</evidence>
<protein>
    <submittedName>
        <fullName evidence="3">Uncharacterized protein</fullName>
    </submittedName>
</protein>
<keyword evidence="2" id="KW-0812">Transmembrane</keyword>
<comment type="caution">
    <text evidence="3">The sequence shown here is derived from an EMBL/GenBank/DDBJ whole genome shotgun (WGS) entry which is preliminary data.</text>
</comment>
<gene>
    <name evidence="3" type="ORF">H2509_20620</name>
</gene>
<feature type="transmembrane region" description="Helical" evidence="2">
    <location>
        <begin position="16"/>
        <end position="33"/>
    </location>
</feature>
<organism evidence="3 4">
    <name type="scientific">Stappia albiluteola</name>
    <dbReference type="NCBI Taxonomy" id="2758565"/>
    <lineage>
        <taxon>Bacteria</taxon>
        <taxon>Pseudomonadati</taxon>
        <taxon>Pseudomonadota</taxon>
        <taxon>Alphaproteobacteria</taxon>
        <taxon>Hyphomicrobiales</taxon>
        <taxon>Stappiaceae</taxon>
        <taxon>Stappia</taxon>
    </lineage>
</organism>
<keyword evidence="2" id="KW-1133">Transmembrane helix</keyword>
<evidence type="ECO:0000256" key="2">
    <source>
        <dbReference type="SAM" id="Phobius"/>
    </source>
</evidence>
<feature type="region of interest" description="Disordered" evidence="1">
    <location>
        <begin position="88"/>
        <end position="119"/>
    </location>
</feature>
<dbReference type="Proteomes" id="UP000541109">
    <property type="component" value="Unassembled WGS sequence"/>
</dbReference>